<evidence type="ECO:0000256" key="9">
    <source>
        <dbReference type="RuleBase" id="RU003345"/>
    </source>
</evidence>
<evidence type="ECO:0000256" key="5">
    <source>
        <dbReference type="ARBA" id="ARBA00054117"/>
    </source>
</evidence>
<keyword evidence="12" id="KW-1185">Reference proteome</keyword>
<dbReference type="Proteomes" id="UP000574317">
    <property type="component" value="Unassembled WGS sequence"/>
</dbReference>
<sequence length="490" mass="53484">MTSLSTMHAPIETRLFINNEFVNAKSGKLFQVINPANKEVVAQVHEAQEEDVELAVDAAEQAFPAWADLSGFQRASYFYKLADLYERNLDHLAWLEAQSMGRPVSTYKEPIASASFLRYIAGKATDVQGESSLQTANFMSVTLRQPYGVCAAIIPWNAPVTMLTFKAAPALIAGNTLVLKSSENAPLTALFIAKLFKEAGFPSGVFNVLSGFGQPCGQALASHMRIRKLSFTGSVIAGKAIKMAAAQSNLKIVTLELGGKSPLVVFDDADVSKAAKAAAASILLNSGQACIASSRVYVHKNVAARFCDELVKAIEEDGYNPVGNNHPLCPTTKRGPQATEKQYNSILEYINKAKSSGTTVLTGGNPEPGNGFYIQPTVFYEVDDDDRLMREEIFGPVQCVNTFKDEQEVLQKANDSEFGLYASVFTRDVYRALRFAKYFQSGNVGVNVSSPWMTHDMPFGGIKQSGEGKELGIYSVREWTELKTVYFSMS</sequence>
<dbReference type="PROSITE" id="PS00070">
    <property type="entry name" value="ALDEHYDE_DEHYDR_CYS"/>
    <property type="match status" value="1"/>
</dbReference>
<evidence type="ECO:0000256" key="6">
    <source>
        <dbReference type="ARBA" id="ARBA00074663"/>
    </source>
</evidence>
<comment type="catalytic activity">
    <reaction evidence="4">
        <text>an aldehyde + NAD(+) + H2O = a carboxylate + NADH + 2 H(+)</text>
        <dbReference type="Rhea" id="RHEA:16185"/>
        <dbReference type="ChEBI" id="CHEBI:15377"/>
        <dbReference type="ChEBI" id="CHEBI:15378"/>
        <dbReference type="ChEBI" id="CHEBI:17478"/>
        <dbReference type="ChEBI" id="CHEBI:29067"/>
        <dbReference type="ChEBI" id="CHEBI:57540"/>
        <dbReference type="ChEBI" id="CHEBI:57945"/>
        <dbReference type="EC" id="1.2.1.3"/>
    </reaction>
</comment>
<dbReference type="SUPFAM" id="SSF53720">
    <property type="entry name" value="ALDH-like"/>
    <property type="match status" value="1"/>
</dbReference>
<evidence type="ECO:0000256" key="3">
    <source>
        <dbReference type="ARBA" id="ARBA00024226"/>
    </source>
</evidence>
<dbReference type="EC" id="1.2.1.3" evidence="3"/>
<gene>
    <name evidence="11" type="ORF">FNAPI_5855</name>
</gene>
<dbReference type="InterPro" id="IPR015590">
    <property type="entry name" value="Aldehyde_DH_dom"/>
</dbReference>
<dbReference type="InterPro" id="IPR016162">
    <property type="entry name" value="Ald_DH_N"/>
</dbReference>
<dbReference type="PROSITE" id="PS00687">
    <property type="entry name" value="ALDEHYDE_DEHYDR_GLU"/>
    <property type="match status" value="1"/>
</dbReference>
<dbReference type="Pfam" id="PF00171">
    <property type="entry name" value="Aldedh"/>
    <property type="match status" value="1"/>
</dbReference>
<organism evidence="11 12">
    <name type="scientific">Fusarium napiforme</name>
    <dbReference type="NCBI Taxonomy" id="42672"/>
    <lineage>
        <taxon>Eukaryota</taxon>
        <taxon>Fungi</taxon>
        <taxon>Dikarya</taxon>
        <taxon>Ascomycota</taxon>
        <taxon>Pezizomycotina</taxon>
        <taxon>Sordariomycetes</taxon>
        <taxon>Hypocreomycetidae</taxon>
        <taxon>Hypocreales</taxon>
        <taxon>Nectriaceae</taxon>
        <taxon>Fusarium</taxon>
        <taxon>Fusarium fujikuroi species complex</taxon>
    </lineage>
</organism>
<protein>
    <recommendedName>
        <fullName evidence="6">Putative aldehyde dehydrogenase FUS7</fullName>
        <ecNumber evidence="3">1.2.1.3</ecNumber>
    </recommendedName>
    <alternativeName>
        <fullName evidence="7">Fusarin biosynthesis protein 7</fullName>
    </alternativeName>
</protein>
<keyword evidence="2 9" id="KW-0560">Oxidoreductase</keyword>
<dbReference type="EMBL" id="JAAOAO010000212">
    <property type="protein sequence ID" value="KAF5556064.1"/>
    <property type="molecule type" value="Genomic_DNA"/>
</dbReference>
<dbReference type="Gene3D" id="3.40.605.10">
    <property type="entry name" value="Aldehyde Dehydrogenase, Chain A, domain 1"/>
    <property type="match status" value="1"/>
</dbReference>
<comment type="function">
    <text evidence="5">Putative aldehyde dehydrogenase; part of the gene cluster that mediates the biosynthesis of the mycotoxin fusarin C. Within the cluster, FUS1, FUS2, FUS8 and FUS9 are sufficient for fusarin production. The other FUS cluster members are not essential for fusarin C biosynthesis.</text>
</comment>
<dbReference type="InterPro" id="IPR029510">
    <property type="entry name" value="Ald_DH_CS_GLU"/>
</dbReference>
<comment type="caution">
    <text evidence="11">The sequence shown here is derived from an EMBL/GenBank/DDBJ whole genome shotgun (WGS) entry which is preliminary data.</text>
</comment>
<dbReference type="InterPro" id="IPR016161">
    <property type="entry name" value="Ald_DH/histidinol_DH"/>
</dbReference>
<dbReference type="FunFam" id="3.40.309.10:FF:000012">
    <property type="entry name" value="Betaine aldehyde dehydrogenase"/>
    <property type="match status" value="1"/>
</dbReference>
<evidence type="ECO:0000256" key="8">
    <source>
        <dbReference type="PROSITE-ProRule" id="PRU10007"/>
    </source>
</evidence>
<proteinExistence type="inferred from homology"/>
<evidence type="ECO:0000313" key="11">
    <source>
        <dbReference type="EMBL" id="KAF5556064.1"/>
    </source>
</evidence>
<dbReference type="PANTHER" id="PTHR11699">
    <property type="entry name" value="ALDEHYDE DEHYDROGENASE-RELATED"/>
    <property type="match status" value="1"/>
</dbReference>
<feature type="domain" description="Aldehyde dehydrogenase" evidence="10">
    <location>
        <begin position="21"/>
        <end position="485"/>
    </location>
</feature>
<dbReference type="InterPro" id="IPR016160">
    <property type="entry name" value="Ald_DH_CS_CYS"/>
</dbReference>
<reference evidence="11 12" key="1">
    <citation type="submission" date="2020-05" db="EMBL/GenBank/DDBJ databases">
        <title>Identification and distribution of gene clusters putatively required for synthesis of sphingolipid metabolism inhibitors in phylogenetically diverse species of the filamentous fungus Fusarium.</title>
        <authorList>
            <person name="Kim H.-S."/>
            <person name="Busman M."/>
            <person name="Brown D.W."/>
            <person name="Divon H."/>
            <person name="Uhlig S."/>
            <person name="Proctor R.H."/>
        </authorList>
    </citation>
    <scope>NUCLEOTIDE SEQUENCE [LARGE SCALE GENOMIC DNA]</scope>
    <source>
        <strain evidence="11 12">NRRL 25196</strain>
    </source>
</reference>
<evidence type="ECO:0000256" key="4">
    <source>
        <dbReference type="ARBA" id="ARBA00049194"/>
    </source>
</evidence>
<feature type="active site" evidence="8">
    <location>
        <position position="256"/>
    </location>
</feature>
<evidence type="ECO:0000256" key="1">
    <source>
        <dbReference type="ARBA" id="ARBA00009986"/>
    </source>
</evidence>
<comment type="similarity">
    <text evidence="1 9">Belongs to the aldehyde dehydrogenase family.</text>
</comment>
<evidence type="ECO:0000259" key="10">
    <source>
        <dbReference type="Pfam" id="PF00171"/>
    </source>
</evidence>
<dbReference type="InterPro" id="IPR016163">
    <property type="entry name" value="Ald_DH_C"/>
</dbReference>
<dbReference type="GO" id="GO:0004029">
    <property type="term" value="F:aldehyde dehydrogenase (NAD+) activity"/>
    <property type="evidence" value="ECO:0007669"/>
    <property type="project" value="UniProtKB-EC"/>
</dbReference>
<evidence type="ECO:0000256" key="7">
    <source>
        <dbReference type="ARBA" id="ARBA00078750"/>
    </source>
</evidence>
<dbReference type="AlphaFoldDB" id="A0A8H5JIJ1"/>
<evidence type="ECO:0000256" key="2">
    <source>
        <dbReference type="ARBA" id="ARBA00023002"/>
    </source>
</evidence>
<name>A0A8H5JIJ1_9HYPO</name>
<accession>A0A8H5JIJ1</accession>
<evidence type="ECO:0000313" key="12">
    <source>
        <dbReference type="Proteomes" id="UP000574317"/>
    </source>
</evidence>
<dbReference type="FunFam" id="3.40.605.10:FF:000007">
    <property type="entry name" value="NAD/NADP-dependent betaine aldehyde dehydrogenase"/>
    <property type="match status" value="1"/>
</dbReference>
<dbReference type="Gene3D" id="3.40.309.10">
    <property type="entry name" value="Aldehyde Dehydrogenase, Chain A, domain 2"/>
    <property type="match status" value="1"/>
</dbReference>